<evidence type="ECO:0000256" key="6">
    <source>
        <dbReference type="ARBA" id="ARBA00022989"/>
    </source>
</evidence>
<dbReference type="RefSeq" id="WP_406700680.1">
    <property type="nucleotide sequence ID" value="NZ_CP155447.1"/>
</dbReference>
<dbReference type="Pfam" id="PF01769">
    <property type="entry name" value="MgtE"/>
    <property type="match status" value="1"/>
</dbReference>
<dbReference type="EMBL" id="CP155447">
    <property type="protein sequence ID" value="XBH07842.1"/>
    <property type="molecule type" value="Genomic_DNA"/>
</dbReference>
<keyword evidence="9" id="KW-0479">Metal-binding</keyword>
<feature type="domain" description="CBS" evidence="10">
    <location>
        <begin position="200"/>
        <end position="257"/>
    </location>
</feature>
<evidence type="ECO:0000256" key="4">
    <source>
        <dbReference type="ARBA" id="ARBA00022692"/>
    </source>
</evidence>
<feature type="domain" description="CBS" evidence="10">
    <location>
        <begin position="136"/>
        <end position="199"/>
    </location>
</feature>
<evidence type="ECO:0000256" key="3">
    <source>
        <dbReference type="ARBA" id="ARBA00022448"/>
    </source>
</evidence>
<name>A0AAU7CRV1_9BACT</name>
<comment type="subcellular location">
    <subcellularLocation>
        <location evidence="9">Cell membrane</location>
        <topology evidence="9">Multi-pass membrane protein</topology>
    </subcellularLocation>
    <subcellularLocation>
        <location evidence="1">Membrane</location>
        <topology evidence="1">Multi-pass membrane protein</topology>
    </subcellularLocation>
</comment>
<dbReference type="CDD" id="cd04606">
    <property type="entry name" value="CBS_pair_Mg_transporter"/>
    <property type="match status" value="1"/>
</dbReference>
<evidence type="ECO:0000256" key="9">
    <source>
        <dbReference type="RuleBase" id="RU362011"/>
    </source>
</evidence>
<keyword evidence="6 9" id="KW-1133">Transmembrane helix</keyword>
<comment type="subunit">
    <text evidence="9">Homodimer.</text>
</comment>
<dbReference type="SUPFAM" id="SSF161093">
    <property type="entry name" value="MgtE membrane domain-like"/>
    <property type="match status" value="1"/>
</dbReference>
<evidence type="ECO:0000256" key="1">
    <source>
        <dbReference type="ARBA" id="ARBA00004141"/>
    </source>
</evidence>
<dbReference type="SMART" id="SM00116">
    <property type="entry name" value="CBS"/>
    <property type="match status" value="2"/>
</dbReference>
<sequence>MLGKLALPEVRELIDVGDFETLTEVLNRWLPADLAELLNDLSPSEHISIFRGLTPPLAASTFEYLDLTTQERLLESLPEAASAAIVNDMAPDDRTALLAELPQELAGRLLALLTPEQRAVAERLLNYGEETIGRLMTPDYVAVRKEWTVRRVLDHVRTHGKDSETLNVLYVVDDQGKLVDDIRIRELLLAPLHSNVRDIMDNQFVALSATDDKKDAVEVFRKYDRTALPAVDSRGALVGIVTIDDVLDVAEEEATKEIQRFGGLEALDEPYIATPFFALVKKRASWLIVLFLGEMLTATAMGFYEGEIEKAVVLALFVPLIISSGGNSGSQAATLIIRALALGEVKLRDWWIVMRRELASGLLLGAILGTIGFLRIAVWSAFSRMYGPHWALVGLTVGVTLLAIVMWGTLAGSMLPFVLKRLGFDPATSSAPFVATLVDVTGLIIYFTVAVFVLQGTLL</sequence>
<dbReference type="Gene3D" id="1.25.60.10">
    <property type="entry name" value="MgtE N-terminal domain-like"/>
    <property type="match status" value="1"/>
</dbReference>
<comment type="caution">
    <text evidence="9">Lacks conserved residue(s) required for the propagation of feature annotation.</text>
</comment>
<reference evidence="11" key="1">
    <citation type="submission" date="2024-05" db="EMBL/GenBank/DDBJ databases">
        <title>Planctomycetes of the genus Singulisphaera possess chitinolytic capabilities.</title>
        <authorList>
            <person name="Ivanova A."/>
        </authorList>
    </citation>
    <scope>NUCLEOTIDE SEQUENCE</scope>
    <source>
        <strain evidence="11">Ch08T</strain>
    </source>
</reference>
<dbReference type="InterPro" id="IPR006667">
    <property type="entry name" value="SLC41_membr_dom"/>
</dbReference>
<protein>
    <recommendedName>
        <fullName evidence="9">Magnesium transporter MgtE</fullName>
    </recommendedName>
</protein>
<keyword evidence="3 9" id="KW-0813">Transport</keyword>
<feature type="transmembrane region" description="Helical" evidence="9">
    <location>
        <begin position="358"/>
        <end position="378"/>
    </location>
</feature>
<comment type="similarity">
    <text evidence="2 9">Belongs to the SLC41A transporter family.</text>
</comment>
<dbReference type="InterPro" id="IPR046342">
    <property type="entry name" value="CBS_dom_sf"/>
</dbReference>
<dbReference type="InterPro" id="IPR000644">
    <property type="entry name" value="CBS_dom"/>
</dbReference>
<comment type="function">
    <text evidence="9">Acts as a magnesium transporter.</text>
</comment>
<evidence type="ECO:0000256" key="7">
    <source>
        <dbReference type="ARBA" id="ARBA00023136"/>
    </source>
</evidence>
<dbReference type="Pfam" id="PF00571">
    <property type="entry name" value="CBS"/>
    <property type="match status" value="2"/>
</dbReference>
<accession>A0AAU7CRV1</accession>
<dbReference type="Gene3D" id="3.10.580.10">
    <property type="entry name" value="CBS-domain"/>
    <property type="match status" value="1"/>
</dbReference>
<dbReference type="Gene3D" id="1.10.357.20">
    <property type="entry name" value="SLC41 divalent cation transporters, integral membrane domain"/>
    <property type="match status" value="1"/>
</dbReference>
<dbReference type="AlphaFoldDB" id="A0AAU7CRV1"/>
<dbReference type="GO" id="GO:0046872">
    <property type="term" value="F:metal ion binding"/>
    <property type="evidence" value="ECO:0007669"/>
    <property type="project" value="UniProtKB-KW"/>
</dbReference>
<dbReference type="InterPro" id="IPR006669">
    <property type="entry name" value="MgtE_transporter"/>
</dbReference>
<dbReference type="NCBIfam" id="TIGR00400">
    <property type="entry name" value="mgtE"/>
    <property type="match status" value="1"/>
</dbReference>
<evidence type="ECO:0000313" key="11">
    <source>
        <dbReference type="EMBL" id="XBH07842.1"/>
    </source>
</evidence>
<feature type="transmembrane region" description="Helical" evidence="9">
    <location>
        <begin position="431"/>
        <end position="454"/>
    </location>
</feature>
<dbReference type="InterPro" id="IPR036739">
    <property type="entry name" value="SLC41_membr_dom_sf"/>
</dbReference>
<evidence type="ECO:0000256" key="5">
    <source>
        <dbReference type="ARBA" id="ARBA00022842"/>
    </source>
</evidence>
<dbReference type="SUPFAM" id="SSF158791">
    <property type="entry name" value="MgtE N-terminal domain-like"/>
    <property type="match status" value="1"/>
</dbReference>
<dbReference type="Pfam" id="PF03448">
    <property type="entry name" value="MgtE_N"/>
    <property type="match status" value="1"/>
</dbReference>
<keyword evidence="9" id="KW-1003">Cell membrane</keyword>
<dbReference type="PROSITE" id="PS51371">
    <property type="entry name" value="CBS"/>
    <property type="match status" value="2"/>
</dbReference>
<evidence type="ECO:0000256" key="2">
    <source>
        <dbReference type="ARBA" id="ARBA00009749"/>
    </source>
</evidence>
<keyword evidence="5 9" id="KW-0460">Magnesium</keyword>
<dbReference type="GO" id="GO:0005886">
    <property type="term" value="C:plasma membrane"/>
    <property type="evidence" value="ECO:0007669"/>
    <property type="project" value="UniProtKB-SubCell"/>
</dbReference>
<evidence type="ECO:0000259" key="10">
    <source>
        <dbReference type="PROSITE" id="PS51371"/>
    </source>
</evidence>
<dbReference type="InterPro" id="IPR038076">
    <property type="entry name" value="MgtE_N_sf"/>
</dbReference>
<keyword evidence="4 9" id="KW-0812">Transmembrane</keyword>
<dbReference type="SUPFAM" id="SSF54631">
    <property type="entry name" value="CBS-domain pair"/>
    <property type="match status" value="1"/>
</dbReference>
<dbReference type="PANTHER" id="PTHR43773">
    <property type="entry name" value="MAGNESIUM TRANSPORTER MGTE"/>
    <property type="match status" value="1"/>
</dbReference>
<feature type="transmembrane region" description="Helical" evidence="9">
    <location>
        <begin position="390"/>
        <end position="419"/>
    </location>
</feature>
<dbReference type="SMART" id="SM00924">
    <property type="entry name" value="MgtE_N"/>
    <property type="match status" value="1"/>
</dbReference>
<proteinExistence type="inferred from homology"/>
<keyword evidence="8" id="KW-0129">CBS domain</keyword>
<dbReference type="PANTHER" id="PTHR43773:SF1">
    <property type="entry name" value="MAGNESIUM TRANSPORTER MGTE"/>
    <property type="match status" value="1"/>
</dbReference>
<gene>
    <name evidence="11" type="primary">mgtE</name>
    <name evidence="11" type="ORF">V5E97_17965</name>
</gene>
<keyword evidence="7 9" id="KW-0472">Membrane</keyword>
<evidence type="ECO:0000256" key="8">
    <source>
        <dbReference type="PROSITE-ProRule" id="PRU00703"/>
    </source>
</evidence>
<organism evidence="11">
    <name type="scientific">Singulisphaera sp. Ch08</name>
    <dbReference type="NCBI Taxonomy" id="3120278"/>
    <lineage>
        <taxon>Bacteria</taxon>
        <taxon>Pseudomonadati</taxon>
        <taxon>Planctomycetota</taxon>
        <taxon>Planctomycetia</taxon>
        <taxon>Isosphaerales</taxon>
        <taxon>Isosphaeraceae</taxon>
        <taxon>Singulisphaera</taxon>
    </lineage>
</organism>
<dbReference type="InterPro" id="IPR006668">
    <property type="entry name" value="Mg_transptr_MgtE_intracell_dom"/>
</dbReference>
<dbReference type="GO" id="GO:0015095">
    <property type="term" value="F:magnesium ion transmembrane transporter activity"/>
    <property type="evidence" value="ECO:0007669"/>
    <property type="project" value="UniProtKB-UniRule"/>
</dbReference>